<reference evidence="2 3" key="1">
    <citation type="submission" date="2023-01" db="EMBL/GenBank/DDBJ databases">
        <title>Analysis of 21 Apiospora genomes using comparative genomics revels a genus with tremendous synthesis potential of carbohydrate active enzymes and secondary metabolites.</title>
        <authorList>
            <person name="Sorensen T."/>
        </authorList>
    </citation>
    <scope>NUCLEOTIDE SEQUENCE [LARGE SCALE GENOMIC DNA]</scope>
    <source>
        <strain evidence="2 3">CBS 20057</strain>
    </source>
</reference>
<organism evidence="2 3">
    <name type="scientific">Apiospora marii</name>
    <dbReference type="NCBI Taxonomy" id="335849"/>
    <lineage>
        <taxon>Eukaryota</taxon>
        <taxon>Fungi</taxon>
        <taxon>Dikarya</taxon>
        <taxon>Ascomycota</taxon>
        <taxon>Pezizomycotina</taxon>
        <taxon>Sordariomycetes</taxon>
        <taxon>Xylariomycetidae</taxon>
        <taxon>Amphisphaeriales</taxon>
        <taxon>Apiosporaceae</taxon>
        <taxon>Apiospora</taxon>
    </lineage>
</organism>
<feature type="region of interest" description="Disordered" evidence="1">
    <location>
        <begin position="57"/>
        <end position="167"/>
    </location>
</feature>
<evidence type="ECO:0000313" key="3">
    <source>
        <dbReference type="Proteomes" id="UP001396898"/>
    </source>
</evidence>
<feature type="compositionally biased region" description="Gly residues" evidence="1">
    <location>
        <begin position="145"/>
        <end position="167"/>
    </location>
</feature>
<gene>
    <name evidence="2" type="ORF">PG991_011210</name>
</gene>
<feature type="compositionally biased region" description="Basic and acidic residues" evidence="1">
    <location>
        <begin position="232"/>
        <end position="248"/>
    </location>
</feature>
<feature type="region of interest" description="Disordered" evidence="1">
    <location>
        <begin position="194"/>
        <end position="254"/>
    </location>
</feature>
<evidence type="ECO:0000313" key="2">
    <source>
        <dbReference type="EMBL" id="KAK8008659.1"/>
    </source>
</evidence>
<protein>
    <submittedName>
        <fullName evidence="2">Uncharacterized protein</fullName>
    </submittedName>
</protein>
<evidence type="ECO:0000256" key="1">
    <source>
        <dbReference type="SAM" id="MobiDB-lite"/>
    </source>
</evidence>
<comment type="caution">
    <text evidence="2">The sequence shown here is derived from an EMBL/GenBank/DDBJ whole genome shotgun (WGS) entry which is preliminary data.</text>
</comment>
<keyword evidence="3" id="KW-1185">Reference proteome</keyword>
<sequence length="433" mass="45146">MGPTGEPTSSEYNDALSHPLQCSETLYNPPPPAAAGLTCIAWPTASPLPLRQFSIAQARCDDEPQRPTGRQRSAMAVRELFSMSQEDRSPGNQSGDSPSASTPRAGPEAPKVISVGSLRGGTGGRFLGTRRLMPDSSATETRPGPGAGGPGGDVIRGGLPGGFRGRGAAGGTARGGFAGGRGGFVARGGGFAARGGGAARGRGGAMAGARGRGGRRRDDDSDDRPSRRKDRANRADEDSYKRFAAKDSEDPDYDTWAEPLESGVVQPYSPAFDLINDLAGYAPAIASSTTPLAQHATALTQARILGGGRSYSPGDIPWPADAKKQYTEGHGIFFPSEEIKTFVSRRAEMEFKAPPAETKSAILDAALLGKYDGPQFAQPGDHVGSVRSYVKREGTWNAAAERRIEAKIKSMLPAQQAAAAARPAAPKGKDAKA</sequence>
<proteinExistence type="predicted"/>
<accession>A0ABR1REI5</accession>
<name>A0ABR1REI5_9PEZI</name>
<dbReference type="EMBL" id="JAQQWI010000016">
    <property type="protein sequence ID" value="KAK8008659.1"/>
    <property type="molecule type" value="Genomic_DNA"/>
</dbReference>
<feature type="compositionally biased region" description="Basic and acidic residues" evidence="1">
    <location>
        <begin position="216"/>
        <end position="225"/>
    </location>
</feature>
<feature type="compositionally biased region" description="Polar residues" evidence="1">
    <location>
        <begin position="90"/>
        <end position="102"/>
    </location>
</feature>
<feature type="compositionally biased region" description="Gly residues" evidence="1">
    <location>
        <begin position="194"/>
        <end position="206"/>
    </location>
</feature>
<dbReference type="Proteomes" id="UP001396898">
    <property type="component" value="Unassembled WGS sequence"/>
</dbReference>